<reference evidence="2 3" key="1">
    <citation type="submission" date="2020-08" db="EMBL/GenBank/DDBJ databases">
        <title>Sequencing the genomes of 1000 actinobacteria strains.</title>
        <authorList>
            <person name="Klenk H.-P."/>
        </authorList>
    </citation>
    <scope>NUCLEOTIDE SEQUENCE [LARGE SCALE GENOMIC DNA]</scope>
    <source>
        <strain evidence="2 3">DSM 105784</strain>
    </source>
</reference>
<dbReference type="EMBL" id="JACHMJ010000001">
    <property type="protein sequence ID" value="MBB5842658.1"/>
    <property type="molecule type" value="Genomic_DNA"/>
</dbReference>
<evidence type="ECO:0000256" key="1">
    <source>
        <dbReference type="SAM" id="Phobius"/>
    </source>
</evidence>
<comment type="caution">
    <text evidence="2">The sequence shown here is derived from an EMBL/GenBank/DDBJ whole genome shotgun (WGS) entry which is preliminary data.</text>
</comment>
<dbReference type="Proteomes" id="UP000536685">
    <property type="component" value="Unassembled WGS sequence"/>
</dbReference>
<dbReference type="Pfam" id="PF11209">
    <property type="entry name" value="LmeA"/>
    <property type="match status" value="1"/>
</dbReference>
<dbReference type="AlphaFoldDB" id="A0A841AJZ4"/>
<organism evidence="2 3">
    <name type="scientific">Conyzicola lurida</name>
    <dbReference type="NCBI Taxonomy" id="1172621"/>
    <lineage>
        <taxon>Bacteria</taxon>
        <taxon>Bacillati</taxon>
        <taxon>Actinomycetota</taxon>
        <taxon>Actinomycetes</taxon>
        <taxon>Micrococcales</taxon>
        <taxon>Microbacteriaceae</taxon>
        <taxon>Conyzicola</taxon>
    </lineage>
</organism>
<protein>
    <recommendedName>
        <fullName evidence="4">DUF2993 domain-containing protein</fullName>
    </recommendedName>
</protein>
<gene>
    <name evidence="2" type="ORF">HD599_000981</name>
</gene>
<accession>A0A841AJZ4</accession>
<keyword evidence="3" id="KW-1185">Reference proteome</keyword>
<sequence length="267" mass="26864">MSNGAGIEWTSIDAPKGLPPRFRWIGLVIALLVVGGLVYFAVVEGDKIARDVARDVVKTGVTSALQLTDGSEVEVDLGDGLLLAQAVTGSIDDVTITVPRVSFGTAVGTLRIEASGVPLDPRGPVDTLVATMLVDETNLVAYSPQLTGVPLTLLTMADADITIGADIGGVPVTVALAPSLNETGGVLFTPGVVTAGGVATTAPEILAGPLAPLAAPMLTSPGICVADFLPADLSLTSVAVVDRQFAVTAEGSGVRLSALGAKGTCEP</sequence>
<feature type="transmembrane region" description="Helical" evidence="1">
    <location>
        <begin position="24"/>
        <end position="42"/>
    </location>
</feature>
<evidence type="ECO:0008006" key="4">
    <source>
        <dbReference type="Google" id="ProtNLM"/>
    </source>
</evidence>
<name>A0A841AJZ4_9MICO</name>
<dbReference type="RefSeq" id="WP_184234165.1">
    <property type="nucleotide sequence ID" value="NZ_JACHMJ010000001.1"/>
</dbReference>
<keyword evidence="1" id="KW-0472">Membrane</keyword>
<keyword evidence="1" id="KW-0812">Transmembrane</keyword>
<evidence type="ECO:0000313" key="2">
    <source>
        <dbReference type="EMBL" id="MBB5842658.1"/>
    </source>
</evidence>
<evidence type="ECO:0000313" key="3">
    <source>
        <dbReference type="Proteomes" id="UP000536685"/>
    </source>
</evidence>
<proteinExistence type="predicted"/>
<dbReference type="InterPro" id="IPR021373">
    <property type="entry name" value="DUF2993"/>
</dbReference>
<keyword evidence="1" id="KW-1133">Transmembrane helix</keyword>